<dbReference type="EMBL" id="WNJL01000034">
    <property type="protein sequence ID" value="NDU42629.1"/>
    <property type="molecule type" value="Genomic_DNA"/>
</dbReference>
<dbReference type="Pfam" id="PF04471">
    <property type="entry name" value="Mrr_cat"/>
    <property type="match status" value="1"/>
</dbReference>
<organism evidence="2">
    <name type="scientific">Acidithiobacillus ferrianus</name>
    <dbReference type="NCBI Taxonomy" id="2678518"/>
    <lineage>
        <taxon>Bacteria</taxon>
        <taxon>Pseudomonadati</taxon>
        <taxon>Pseudomonadota</taxon>
        <taxon>Acidithiobacillia</taxon>
        <taxon>Acidithiobacillales</taxon>
        <taxon>Acidithiobacillaceae</taxon>
        <taxon>Acidithiobacillus</taxon>
    </lineage>
</organism>
<dbReference type="GO" id="GO:0004519">
    <property type="term" value="F:endonuclease activity"/>
    <property type="evidence" value="ECO:0007669"/>
    <property type="project" value="InterPro"/>
</dbReference>
<evidence type="ECO:0000259" key="1">
    <source>
        <dbReference type="Pfam" id="PF04471"/>
    </source>
</evidence>
<comment type="caution">
    <text evidence="2">The sequence shown here is derived from an EMBL/GenBank/DDBJ whole genome shotgun (WGS) entry which is preliminary data.</text>
</comment>
<sequence length="320" mass="35413">MKRPKKPSIAAVIEALKAQKATAQPRDWREFEDHVRQVYQTLLDLKGEKVLVARDVTIRGRTGLDHQIDVYYEFELTGLRHQVAIECKNMKRPLDKDRVLAFCAKVNDCPGVRGCIVAAHGYQSGAQKFAEDNGITALVLADLPSIGKLLGMRLEMVAIPTEATIGQPFWTLFELDTGAPAGHKQDGETYGVLFFSKKQAQAYFEARSYGAGWAVRGLSQENLRAYILTVDAMAGRFLLAQTVGQPDETTSFVVQEIARQTLISEFLCWLEPHSGRTYGHAIHREASISSGLSPLTNGPAYDALPNPSFHRTCAKSHAVR</sequence>
<dbReference type="GO" id="GO:0009307">
    <property type="term" value="P:DNA restriction-modification system"/>
    <property type="evidence" value="ECO:0007669"/>
    <property type="project" value="InterPro"/>
</dbReference>
<gene>
    <name evidence="2" type="ORF">GL267_08245</name>
</gene>
<evidence type="ECO:0000313" key="2">
    <source>
        <dbReference type="EMBL" id="NDU42629.1"/>
    </source>
</evidence>
<dbReference type="AlphaFoldDB" id="A0A845U8Y1"/>
<dbReference type="InterPro" id="IPR011335">
    <property type="entry name" value="Restrct_endonuc-II-like"/>
</dbReference>
<protein>
    <recommendedName>
        <fullName evidence="1">Restriction endonuclease type IV Mrr domain-containing protein</fullName>
    </recommendedName>
</protein>
<dbReference type="SUPFAM" id="SSF52980">
    <property type="entry name" value="Restriction endonuclease-like"/>
    <property type="match status" value="1"/>
</dbReference>
<reference evidence="2" key="1">
    <citation type="submission" date="2019-11" db="EMBL/GenBank/DDBJ databases">
        <title>Acidithiobacillus ferrianus sp. nov.: a facultatively anaerobic and extremely acidophilic chemolithoautotroph.</title>
        <authorList>
            <person name="Norris P.R."/>
            <person name="Falagan C."/>
            <person name="Moya-Beltran A."/>
            <person name="Castro M."/>
            <person name="Quatrini R."/>
            <person name="Johnson D.B."/>
        </authorList>
    </citation>
    <scope>NUCLEOTIDE SEQUENCE [LARGE SCALE GENOMIC DNA]</scope>
    <source>
        <strain evidence="2">MG</strain>
    </source>
</reference>
<name>A0A845U8Y1_9PROT</name>
<dbReference type="GO" id="GO:0003677">
    <property type="term" value="F:DNA binding"/>
    <property type="evidence" value="ECO:0007669"/>
    <property type="project" value="InterPro"/>
</dbReference>
<dbReference type="RefSeq" id="WP_163097873.1">
    <property type="nucleotide sequence ID" value="NZ_CP127523.1"/>
</dbReference>
<proteinExistence type="predicted"/>
<accession>A0A845U8Y1</accession>
<dbReference type="InterPro" id="IPR007560">
    <property type="entry name" value="Restrct_endonuc_IV_Mrr"/>
</dbReference>
<feature type="domain" description="Restriction endonuclease type IV Mrr" evidence="1">
    <location>
        <begin position="27"/>
        <end position="140"/>
    </location>
</feature>